<evidence type="ECO:0000256" key="5">
    <source>
        <dbReference type="ARBA" id="ARBA00023136"/>
    </source>
</evidence>
<dbReference type="AlphaFoldDB" id="A0A6L7IUI1"/>
<evidence type="ECO:0000256" key="3">
    <source>
        <dbReference type="ARBA" id="ARBA00022692"/>
    </source>
</evidence>
<accession>A0A6L7IUI1</accession>
<dbReference type="Pfam" id="PF13520">
    <property type="entry name" value="AA_permease_2"/>
    <property type="match status" value="1"/>
</dbReference>
<dbReference type="InterPro" id="IPR002293">
    <property type="entry name" value="AA/rel_permease1"/>
</dbReference>
<proteinExistence type="predicted"/>
<dbReference type="PANTHER" id="PTHR42770:SF16">
    <property type="entry name" value="AMINO ACID PERMEASE"/>
    <property type="match status" value="1"/>
</dbReference>
<keyword evidence="5" id="KW-0472">Membrane</keyword>
<dbReference type="GO" id="GO:0022857">
    <property type="term" value="F:transmembrane transporter activity"/>
    <property type="evidence" value="ECO:0007669"/>
    <property type="project" value="InterPro"/>
</dbReference>
<name>A0A6L7IUI1_9ACTN</name>
<dbReference type="KEGG" id="egd:GS424_009670"/>
<keyword evidence="4" id="KW-1133">Transmembrane helix</keyword>
<sequence length="467" mass="49691">MVDNAQGGAKRAPSDASADGKSGEQPGTQKLKRVLTVPDMIVYGLIFMVPIAPMGIYGGVFGDSGGMPALVYLVGTLAMVFTALSYAMLIREWPVAGSVYAYTSRGLGKGIGFVTGWTLLLDYLLIPVLMYVVASTALAGLVPEVPAWAFAVVFVVANTFVNVRGIGLTDIVNRVALVLEILVLLVFVVLGVRWLLTDPASHGFSLDPFFNPSTFDPNLVMSAVSLGVLSFLGFDGIATLSEEAKDGRRGPGRAMMASLAIVGSLFVLQTYIAGCISPDGAVFAGDSGNAFYLVAQLVGGRWLYVVCAVATALAWGIFTALAAQTAVSRILFAMGRAGGLPKPLARIHPKYHTPYVASLFVGTLTLVLVLTFGRLGTDTISLFVNFGALTAFLMLHVTVIGYFFVKKRDGRWVAHLLSPLCGIAVIGYTWWSLDVPAKVLGLIWMAAGIAYYLVLHYGLKRDVKLDG</sequence>
<dbReference type="PIRSF" id="PIRSF006060">
    <property type="entry name" value="AA_transporter"/>
    <property type="match status" value="1"/>
</dbReference>
<evidence type="ECO:0000256" key="2">
    <source>
        <dbReference type="ARBA" id="ARBA00022475"/>
    </source>
</evidence>
<dbReference type="EMBL" id="CP063310">
    <property type="protein sequence ID" value="QOS66823.1"/>
    <property type="molecule type" value="Genomic_DNA"/>
</dbReference>
<dbReference type="PANTHER" id="PTHR42770">
    <property type="entry name" value="AMINO ACID TRANSPORTER-RELATED"/>
    <property type="match status" value="1"/>
</dbReference>
<organism evidence="6 7">
    <name type="scientific">Eggerthella guodeyinii</name>
    <dbReference type="NCBI Taxonomy" id="2690837"/>
    <lineage>
        <taxon>Bacteria</taxon>
        <taxon>Bacillati</taxon>
        <taxon>Actinomycetota</taxon>
        <taxon>Coriobacteriia</taxon>
        <taxon>Eggerthellales</taxon>
        <taxon>Eggerthellaceae</taxon>
        <taxon>Eggerthella</taxon>
    </lineage>
</organism>
<evidence type="ECO:0000256" key="1">
    <source>
        <dbReference type="ARBA" id="ARBA00004651"/>
    </source>
</evidence>
<dbReference type="InterPro" id="IPR050367">
    <property type="entry name" value="APC_superfamily"/>
</dbReference>
<keyword evidence="3" id="KW-0812">Transmembrane</keyword>
<gene>
    <name evidence="6" type="ORF">GS424_009670</name>
</gene>
<dbReference type="Proteomes" id="UP000478463">
    <property type="component" value="Chromosome"/>
</dbReference>
<reference evidence="6 7" key="1">
    <citation type="submission" date="2020-10" db="EMBL/GenBank/DDBJ databases">
        <title>Eggerthella sp. nov., isolated from human feces.</title>
        <authorList>
            <person name="Yajun G."/>
        </authorList>
    </citation>
    <scope>NUCLEOTIDE SEQUENCE [LARGE SCALE GENOMIC DNA]</scope>
    <source>
        <strain evidence="6 7">HF-1101</strain>
    </source>
</reference>
<dbReference type="RefSeq" id="WP_160942399.1">
    <property type="nucleotide sequence ID" value="NZ_CP063310.1"/>
</dbReference>
<dbReference type="GO" id="GO:0005886">
    <property type="term" value="C:plasma membrane"/>
    <property type="evidence" value="ECO:0007669"/>
    <property type="project" value="UniProtKB-SubCell"/>
</dbReference>
<comment type="subcellular location">
    <subcellularLocation>
        <location evidence="1">Cell membrane</location>
        <topology evidence="1">Multi-pass membrane protein</topology>
    </subcellularLocation>
</comment>
<evidence type="ECO:0000313" key="6">
    <source>
        <dbReference type="EMBL" id="QOS66823.1"/>
    </source>
</evidence>
<keyword evidence="2" id="KW-1003">Cell membrane</keyword>
<dbReference type="Gene3D" id="1.20.1740.10">
    <property type="entry name" value="Amino acid/polyamine transporter I"/>
    <property type="match status" value="1"/>
</dbReference>
<evidence type="ECO:0000256" key="4">
    <source>
        <dbReference type="ARBA" id="ARBA00022989"/>
    </source>
</evidence>
<evidence type="ECO:0000313" key="7">
    <source>
        <dbReference type="Proteomes" id="UP000478463"/>
    </source>
</evidence>
<protein>
    <submittedName>
        <fullName evidence="6">APC family permease</fullName>
    </submittedName>
</protein>